<evidence type="ECO:0000259" key="5">
    <source>
        <dbReference type="SMART" id="SM00704"/>
    </source>
</evidence>
<reference evidence="6 7" key="1">
    <citation type="submission" date="2013-09" db="EMBL/GenBank/DDBJ databases">
        <title>Genome sequencing of Arenimonas oryziterrae.</title>
        <authorList>
            <person name="Chen F."/>
            <person name="Wang G."/>
        </authorList>
    </citation>
    <scope>NUCLEOTIDE SEQUENCE [LARGE SCALE GENOMIC DNA]</scope>
    <source>
        <strain evidence="6 7">YC6267</strain>
    </source>
</reference>
<dbReference type="Gene3D" id="3.40.5.90">
    <property type="entry name" value="CDGSH iron-sulfur domain, mitoNEET-type"/>
    <property type="match status" value="2"/>
</dbReference>
<keyword evidence="1" id="KW-0001">2Fe-2S</keyword>
<keyword evidence="4" id="KW-0411">Iron-sulfur</keyword>
<dbReference type="InterPro" id="IPR052950">
    <property type="entry name" value="CISD"/>
</dbReference>
<dbReference type="Pfam" id="PF09360">
    <property type="entry name" value="zf-CDGSH"/>
    <property type="match status" value="2"/>
</dbReference>
<dbReference type="GO" id="GO:0051537">
    <property type="term" value="F:2 iron, 2 sulfur cluster binding"/>
    <property type="evidence" value="ECO:0007669"/>
    <property type="project" value="UniProtKB-KW"/>
</dbReference>
<dbReference type="RefSeq" id="WP_022968433.1">
    <property type="nucleotide sequence ID" value="NZ_ATVD01000001.1"/>
</dbReference>
<organism evidence="6 7">
    <name type="scientific">Arenimonas oryziterrae DSM 21050 = YC6267</name>
    <dbReference type="NCBI Taxonomy" id="1121015"/>
    <lineage>
        <taxon>Bacteria</taxon>
        <taxon>Pseudomonadati</taxon>
        <taxon>Pseudomonadota</taxon>
        <taxon>Gammaproteobacteria</taxon>
        <taxon>Lysobacterales</taxon>
        <taxon>Lysobacteraceae</taxon>
        <taxon>Arenimonas</taxon>
    </lineage>
</organism>
<dbReference type="PANTHER" id="PTHR46491:SF3">
    <property type="entry name" value="CDGSH IRON-SULFUR DOMAIN-CONTAINING PROTEIN 3, MITOCHONDRIAL"/>
    <property type="match status" value="1"/>
</dbReference>
<gene>
    <name evidence="6" type="ORF">N789_09850</name>
</gene>
<proteinExistence type="predicted"/>
<keyword evidence="3" id="KW-0408">Iron</keyword>
<evidence type="ECO:0000313" key="7">
    <source>
        <dbReference type="Proteomes" id="UP000029385"/>
    </source>
</evidence>
<dbReference type="PANTHER" id="PTHR46491">
    <property type="entry name" value="CDGSH IRON SULFUR DOMAIN PROTEIN HOMOLOG"/>
    <property type="match status" value="1"/>
</dbReference>
<dbReference type="OrthoDB" id="9795032at2"/>
<dbReference type="Proteomes" id="UP000029385">
    <property type="component" value="Unassembled WGS sequence"/>
</dbReference>
<keyword evidence="2" id="KW-0479">Metal-binding</keyword>
<comment type="caution">
    <text evidence="6">The sequence shown here is derived from an EMBL/GenBank/DDBJ whole genome shotgun (WGS) entry which is preliminary data.</text>
</comment>
<dbReference type="InterPro" id="IPR018967">
    <property type="entry name" value="FeS-contain_CDGSH-typ"/>
</dbReference>
<accession>A0A091ATQ8</accession>
<dbReference type="STRING" id="1121015.GCA_000420545_00782"/>
<sequence>MRHPAHAVEIEAGKNYRWCACGKSARQPYCDGSHRGSAITPLTFTAERSEIVWLCGCKTTARPPFCDGSHKASKESV</sequence>
<dbReference type="InterPro" id="IPR042216">
    <property type="entry name" value="MitoNEET_CISD"/>
</dbReference>
<protein>
    <recommendedName>
        <fullName evidence="5">Iron-binding zinc finger CDGSH type domain-containing protein</fullName>
    </recommendedName>
</protein>
<keyword evidence="7" id="KW-1185">Reference proteome</keyword>
<dbReference type="GO" id="GO:0005737">
    <property type="term" value="C:cytoplasm"/>
    <property type="evidence" value="ECO:0007669"/>
    <property type="project" value="UniProtKB-ARBA"/>
</dbReference>
<name>A0A091ATQ8_9GAMM</name>
<dbReference type="AlphaFoldDB" id="A0A091ATQ8"/>
<dbReference type="eggNOG" id="COG3369">
    <property type="taxonomic scope" value="Bacteria"/>
</dbReference>
<dbReference type="EMBL" id="AVCI01000005">
    <property type="protein sequence ID" value="KFN43568.1"/>
    <property type="molecule type" value="Genomic_DNA"/>
</dbReference>
<evidence type="ECO:0000256" key="1">
    <source>
        <dbReference type="ARBA" id="ARBA00022714"/>
    </source>
</evidence>
<feature type="domain" description="Iron-binding zinc finger CDGSH type" evidence="5">
    <location>
        <begin position="41"/>
        <end position="76"/>
    </location>
</feature>
<feature type="domain" description="Iron-binding zinc finger CDGSH type" evidence="5">
    <location>
        <begin position="3"/>
        <end position="40"/>
    </location>
</feature>
<evidence type="ECO:0000256" key="2">
    <source>
        <dbReference type="ARBA" id="ARBA00022723"/>
    </source>
</evidence>
<dbReference type="SMART" id="SM00704">
    <property type="entry name" value="ZnF_CDGSH"/>
    <property type="match status" value="2"/>
</dbReference>
<evidence type="ECO:0000256" key="4">
    <source>
        <dbReference type="ARBA" id="ARBA00023014"/>
    </source>
</evidence>
<dbReference type="GO" id="GO:0046872">
    <property type="term" value="F:metal ion binding"/>
    <property type="evidence" value="ECO:0007669"/>
    <property type="project" value="UniProtKB-KW"/>
</dbReference>
<evidence type="ECO:0000256" key="3">
    <source>
        <dbReference type="ARBA" id="ARBA00023004"/>
    </source>
</evidence>
<evidence type="ECO:0000313" key="6">
    <source>
        <dbReference type="EMBL" id="KFN43568.1"/>
    </source>
</evidence>